<accession>A0A080M573</accession>
<dbReference type="AlphaFoldDB" id="A0A080M573"/>
<dbReference type="GO" id="GO:0016740">
    <property type="term" value="F:transferase activity"/>
    <property type="evidence" value="ECO:0007669"/>
    <property type="project" value="UniProtKB-KW"/>
</dbReference>
<dbReference type="STRING" id="1453999.AW06_002459"/>
<evidence type="ECO:0000313" key="1">
    <source>
        <dbReference type="EMBL" id="KFB76467.1"/>
    </source>
</evidence>
<dbReference type="EMBL" id="JDST02000054">
    <property type="protein sequence ID" value="KFB76467.1"/>
    <property type="molecule type" value="Genomic_DNA"/>
</dbReference>
<dbReference type="EMBL" id="CP058708">
    <property type="protein sequence ID" value="QLH48496.1"/>
    <property type="molecule type" value="Genomic_DNA"/>
</dbReference>
<dbReference type="Gene3D" id="3.40.50.620">
    <property type="entry name" value="HUPs"/>
    <property type="match status" value="1"/>
</dbReference>
<organism evidence="1 3">
    <name type="scientific">Candidatus Accumulibacter cognatus</name>
    <dbReference type="NCBI Taxonomy" id="2954383"/>
    <lineage>
        <taxon>Bacteria</taxon>
        <taxon>Pseudomonadati</taxon>
        <taxon>Pseudomonadota</taxon>
        <taxon>Betaproteobacteria</taxon>
        <taxon>Candidatus Accumulibacter</taxon>
    </lineage>
</organism>
<dbReference type="KEGG" id="acog:HWD57_00835"/>
<reference evidence="2" key="3">
    <citation type="submission" date="2020-06" db="EMBL/GenBank/DDBJ databases">
        <authorList>
            <person name="Arumugam K."/>
            <person name="Besarab I."/>
            <person name="Haryono M."/>
            <person name="Bagci C."/>
            <person name="Beier S."/>
            <person name="Buchfink B."/>
            <person name="Gorska A."/>
            <person name="Qiu G."/>
            <person name="Huson D.H."/>
            <person name="Williams R.B."/>
        </authorList>
    </citation>
    <scope>NUCLEOTIDE SEQUENCE</scope>
    <source>
        <strain evidence="2">SSA1</strain>
    </source>
</reference>
<dbReference type="SUPFAM" id="SSF52402">
    <property type="entry name" value="Adenine nucleotide alpha hydrolases-like"/>
    <property type="match status" value="1"/>
</dbReference>
<reference evidence="1 3" key="1">
    <citation type="submission" date="2014-02" db="EMBL/GenBank/DDBJ databases">
        <title>Expanding our view of genomic diversity in Candidatus Accumulibacter clades.</title>
        <authorList>
            <person name="Skennerton C.T."/>
            <person name="Barr J.J."/>
            <person name="Slater F.R."/>
            <person name="Bond P.L."/>
            <person name="Tyson G.W."/>
        </authorList>
    </citation>
    <scope>NUCLEOTIDE SEQUENCE [LARGE SCALE GENOMIC DNA]</scope>
    <source>
        <strain evidence="3">SK-02</strain>
    </source>
</reference>
<evidence type="ECO:0000313" key="2">
    <source>
        <dbReference type="EMBL" id="QLH48496.1"/>
    </source>
</evidence>
<dbReference type="Proteomes" id="UP000509684">
    <property type="component" value="Chromosome"/>
</dbReference>
<protein>
    <submittedName>
        <fullName evidence="1">N-acetyl sugar amidotransferase</fullName>
    </submittedName>
</protein>
<dbReference type="InterPro" id="IPR014729">
    <property type="entry name" value="Rossmann-like_a/b/a_fold"/>
</dbReference>
<keyword evidence="1" id="KW-0808">Transferase</keyword>
<sequence length="394" mass="45925">MAKDIDQQILNDLRQFDFVAQNIWPKLRGLFKHSIAARCSQCVISSRVPYVTLTDGVCNLCHEHNKLRANDEETLWQKKYVEHQRKELDQLLRSHQGKGRDRYDALVLFSGGKDSVYMLSRLRKEYPGLRVLLMTWDNGFYSKLSLDRCKEVAAKMDLDHIVYKPRSSVYKTLYCYTLKNVEMKGSYQTVDRLDGTLNQMLGFYFAYDMNIPLVLAGVDFAQELIMQFHSYYVMPFEDMCSRTLTDRMERRSGFKIADIFTEEDQKLFWDGTGKDPDRVPHYVLPFVAWRPDKAAILGELERESLMPERDSSPILTNNQVLSIMTAIDIKTIGYCSFEPEFAEMIRFRENDPVYWRNAFEMAEFGARNKVFLQRTVTKVLGKLGLTFQEVGLEA</sequence>
<dbReference type="Proteomes" id="UP000021315">
    <property type="component" value="Unassembled WGS sequence"/>
</dbReference>
<evidence type="ECO:0000313" key="4">
    <source>
        <dbReference type="Proteomes" id="UP000509684"/>
    </source>
</evidence>
<proteinExistence type="predicted"/>
<accession>A0A7D5S623</accession>
<evidence type="ECO:0000313" key="3">
    <source>
        <dbReference type="Proteomes" id="UP000021315"/>
    </source>
</evidence>
<gene>
    <name evidence="1" type="ORF">AW06_002459</name>
    <name evidence="2" type="ORF">HWD57_00835</name>
</gene>
<name>A0A080M573_9PROT</name>
<keyword evidence="3" id="KW-1185">Reference proteome</keyword>
<reference evidence="2 4" key="2">
    <citation type="journal article" date="2019" name="Microbiome">
        <title>Annotated bacterial chromosomes from frame-shift-corrected long-read metagenomic data.</title>
        <authorList>
            <person name="Arumugam K."/>
            <person name="Bagci C."/>
            <person name="Bessarab I."/>
            <person name="Beier S."/>
            <person name="Buchfink B."/>
            <person name="Gorska A."/>
            <person name="Qiu G."/>
            <person name="Huson D.H."/>
            <person name="Williams R.B.H."/>
        </authorList>
    </citation>
    <scope>NUCLEOTIDE SEQUENCE [LARGE SCALE GENOMIC DNA]</scope>
    <source>
        <strain evidence="2">SSA1</strain>
    </source>
</reference>
<dbReference type="RefSeq" id="WP_034949611.1">
    <property type="nucleotide sequence ID" value="NZ_JDST02000054.1"/>
</dbReference>